<keyword evidence="2 5" id="KW-0645">Protease</keyword>
<dbReference type="CDD" id="cd00306">
    <property type="entry name" value="Peptidases_S8_S53"/>
    <property type="match status" value="1"/>
</dbReference>
<protein>
    <submittedName>
        <fullName evidence="10">Pfs domain-containing protein</fullName>
    </submittedName>
</protein>
<dbReference type="InterPro" id="IPR056002">
    <property type="entry name" value="DUF7580"/>
</dbReference>
<comment type="caution">
    <text evidence="10">The sequence shown here is derived from an EMBL/GenBank/DDBJ whole genome shotgun (WGS) entry which is preliminary data.</text>
</comment>
<feature type="active site" description="Charge relay system" evidence="5">
    <location>
        <position position="936"/>
    </location>
</feature>
<name>A0AAD9YUQ0_COLKA</name>
<dbReference type="InterPro" id="IPR036852">
    <property type="entry name" value="Peptidase_S8/S53_dom_sf"/>
</dbReference>
<feature type="domain" description="DUF7580" evidence="9">
    <location>
        <begin position="203"/>
        <end position="394"/>
    </location>
</feature>
<reference evidence="10" key="1">
    <citation type="submission" date="2023-02" db="EMBL/GenBank/DDBJ databases">
        <title>Colletotrichum kahawae CIFC_Que2 genome sequencing and assembly.</title>
        <authorList>
            <person name="Baroncelli R."/>
        </authorList>
    </citation>
    <scope>NUCLEOTIDE SEQUENCE</scope>
    <source>
        <strain evidence="10">CIFC_Que2</strain>
    </source>
</reference>
<evidence type="ECO:0000256" key="2">
    <source>
        <dbReference type="ARBA" id="ARBA00022670"/>
    </source>
</evidence>
<evidence type="ECO:0000259" key="8">
    <source>
        <dbReference type="Pfam" id="PF00082"/>
    </source>
</evidence>
<dbReference type="SUPFAM" id="SSF52743">
    <property type="entry name" value="Subtilisin-like"/>
    <property type="match status" value="1"/>
</dbReference>
<evidence type="ECO:0000256" key="5">
    <source>
        <dbReference type="PROSITE-ProRule" id="PRU01240"/>
    </source>
</evidence>
<dbReference type="PROSITE" id="PS00136">
    <property type="entry name" value="SUBTILASE_ASP"/>
    <property type="match status" value="1"/>
</dbReference>
<evidence type="ECO:0000256" key="3">
    <source>
        <dbReference type="ARBA" id="ARBA00022801"/>
    </source>
</evidence>
<evidence type="ECO:0000313" key="10">
    <source>
        <dbReference type="EMBL" id="KAK2778736.1"/>
    </source>
</evidence>
<sequence>MAKTSSSSRRPECVIFLCDVLEILEEILNILQKVEKNFDRKTFLLLILAYCFMIREQVDRAYANFTPSTGTDDIAISQLLDWLGSLINPDLFLRIPAPPSPSTRLNALVDHWPGIPRRLDFIARIVDFETTTEERNNIMQKLVSHKDNIDRRYPNQGAELDDDRLARKEKTASPSSVVWKAAKSMFEALVACKQCSCHPMGSFGARLRFGTQGRPGGTCANDSKRDPQVDDPLYFDMFLSMKHDWYKTRVRADDEARCQYLCGQPEISNKRERRATVKKLCEPIDKISKMESYRLELQVSQSKLFKLKSGKLNTPFGTQNAPITLEEYLRSMQGCGGFTERARRELAVLLSYAVLHLNETPWLSAKWDSSGVLFFQNDSSAIPLEPYIQVELPTSDGNASRQTHIVIASEEPDMGRARHDSMEPQHTGPHNTICSDDTGPGNIDSNDIDPDDVGSDDTDPDEFDLDEVDPDDILEHQCPILISLAVMILEIYFAAPFEEIAKQCGVKLSTSADSSIGTKFLEVDLVYQECRKRGDMPDNTQYPTCVVDKCLDSKLWEDENQGQLETQVLRHRIYQMIVQPLESELTQAFTDISIDKLDDLAAQRDISRWNRPIGASDNRCYPQKLIGSLPSLPLHGGMGALTHTKSTYSRSEATGTQHLQYDPKSHPTTKISHTSCKSKFEHVETDYYKRSKFFDDEVDADSMTARACSQYYAWNSAYVKVYKKFLPSDLHLSAAKIAILDTGIDKTHPDIEARAENIKATLNWVDENSKRNVNDTQGHGTFTASLALDYAPDAHLYIAKIAEKEPSSPRAIAMAITHAVSTWNVDIISMSFGFPTCDIEDYDKIEEALKYAHSKNVLIFAAASNNGSGLGRSFPAREPTVIAVHSTDRYGNRSKFSPTAAEDETNFATVGEAVTSAWPLSLSKGSSNTECKSGTSYATPIMAGIAGFLLMS</sequence>
<dbReference type="Gene3D" id="3.40.50.200">
    <property type="entry name" value="Peptidase S8/S53 domain"/>
    <property type="match status" value="1"/>
</dbReference>
<dbReference type="Proteomes" id="UP001281614">
    <property type="component" value="Unassembled WGS sequence"/>
</dbReference>
<dbReference type="PRINTS" id="PR00723">
    <property type="entry name" value="SUBTILISIN"/>
</dbReference>
<dbReference type="PANTHER" id="PTHR43806:SF11">
    <property type="entry name" value="CEREVISIN-RELATED"/>
    <property type="match status" value="1"/>
</dbReference>
<evidence type="ECO:0000259" key="9">
    <source>
        <dbReference type="Pfam" id="PF24476"/>
    </source>
</evidence>
<accession>A0AAD9YUQ0</accession>
<dbReference type="InterPro" id="IPR023828">
    <property type="entry name" value="Peptidase_S8_Ser-AS"/>
</dbReference>
<feature type="compositionally biased region" description="Acidic residues" evidence="7">
    <location>
        <begin position="446"/>
        <end position="467"/>
    </location>
</feature>
<dbReference type="GO" id="GO:0004252">
    <property type="term" value="F:serine-type endopeptidase activity"/>
    <property type="evidence" value="ECO:0007669"/>
    <property type="project" value="UniProtKB-UniRule"/>
</dbReference>
<proteinExistence type="inferred from homology"/>
<gene>
    <name evidence="10" type="ORF">CKAH01_11662</name>
</gene>
<dbReference type="InterPro" id="IPR000209">
    <property type="entry name" value="Peptidase_S8/S53_dom"/>
</dbReference>
<evidence type="ECO:0000256" key="4">
    <source>
        <dbReference type="ARBA" id="ARBA00022825"/>
    </source>
</evidence>
<dbReference type="InterPro" id="IPR023827">
    <property type="entry name" value="Peptidase_S8_Asp-AS"/>
</dbReference>
<dbReference type="Pfam" id="PF00082">
    <property type="entry name" value="Peptidase_S8"/>
    <property type="match status" value="1"/>
</dbReference>
<keyword evidence="3 5" id="KW-0378">Hydrolase</keyword>
<evidence type="ECO:0000256" key="6">
    <source>
        <dbReference type="RuleBase" id="RU003355"/>
    </source>
</evidence>
<organism evidence="10 11">
    <name type="scientific">Colletotrichum kahawae</name>
    <name type="common">Coffee berry disease fungus</name>
    <dbReference type="NCBI Taxonomy" id="34407"/>
    <lineage>
        <taxon>Eukaryota</taxon>
        <taxon>Fungi</taxon>
        <taxon>Dikarya</taxon>
        <taxon>Ascomycota</taxon>
        <taxon>Pezizomycotina</taxon>
        <taxon>Sordariomycetes</taxon>
        <taxon>Hypocreomycetidae</taxon>
        <taxon>Glomerellales</taxon>
        <taxon>Glomerellaceae</taxon>
        <taxon>Colletotrichum</taxon>
        <taxon>Colletotrichum gloeosporioides species complex</taxon>
    </lineage>
</organism>
<feature type="domain" description="Peptidase S8/S53" evidence="8">
    <location>
        <begin position="735"/>
        <end position="949"/>
    </location>
</feature>
<feature type="region of interest" description="Disordered" evidence="7">
    <location>
        <begin position="410"/>
        <end position="467"/>
    </location>
</feature>
<feature type="active site" description="Charge relay system" evidence="5">
    <location>
        <position position="779"/>
    </location>
</feature>
<dbReference type="Pfam" id="PF24476">
    <property type="entry name" value="DUF7580"/>
    <property type="match status" value="2"/>
</dbReference>
<dbReference type="InterPro" id="IPR050131">
    <property type="entry name" value="Peptidase_S8_subtilisin-like"/>
</dbReference>
<evidence type="ECO:0000256" key="1">
    <source>
        <dbReference type="ARBA" id="ARBA00011073"/>
    </source>
</evidence>
<dbReference type="GO" id="GO:0006508">
    <property type="term" value="P:proteolysis"/>
    <property type="evidence" value="ECO:0007669"/>
    <property type="project" value="UniProtKB-KW"/>
</dbReference>
<dbReference type="PROSITE" id="PS00138">
    <property type="entry name" value="SUBTILASE_SER"/>
    <property type="match status" value="1"/>
</dbReference>
<feature type="domain" description="DUF7580" evidence="9">
    <location>
        <begin position="473"/>
        <end position="587"/>
    </location>
</feature>
<dbReference type="InterPro" id="IPR015500">
    <property type="entry name" value="Peptidase_S8_subtilisin-rel"/>
</dbReference>
<evidence type="ECO:0000256" key="7">
    <source>
        <dbReference type="SAM" id="MobiDB-lite"/>
    </source>
</evidence>
<keyword evidence="4 5" id="KW-0720">Serine protease</keyword>
<dbReference type="AlphaFoldDB" id="A0AAD9YUQ0"/>
<feature type="compositionally biased region" description="Basic and acidic residues" evidence="7">
    <location>
        <begin position="413"/>
        <end position="423"/>
    </location>
</feature>
<dbReference type="EMBL" id="VYYT01000009">
    <property type="protein sequence ID" value="KAK2778736.1"/>
    <property type="molecule type" value="Genomic_DNA"/>
</dbReference>
<dbReference type="PANTHER" id="PTHR43806">
    <property type="entry name" value="PEPTIDASE S8"/>
    <property type="match status" value="1"/>
</dbReference>
<keyword evidence="11" id="KW-1185">Reference proteome</keyword>
<dbReference type="PROSITE" id="PS51892">
    <property type="entry name" value="SUBTILASE"/>
    <property type="match status" value="1"/>
</dbReference>
<feature type="active site" description="Charge relay system" evidence="5">
    <location>
        <position position="741"/>
    </location>
</feature>
<comment type="similarity">
    <text evidence="1 5 6">Belongs to the peptidase S8 family.</text>
</comment>
<evidence type="ECO:0000313" key="11">
    <source>
        <dbReference type="Proteomes" id="UP001281614"/>
    </source>
</evidence>